<gene>
    <name evidence="3" type="ORF">C8N46_101250</name>
</gene>
<dbReference type="EMBL" id="QBKT01000001">
    <property type="protein sequence ID" value="PTX63648.1"/>
    <property type="molecule type" value="Genomic_DNA"/>
</dbReference>
<keyword evidence="2" id="KW-1133">Transmembrane helix</keyword>
<protein>
    <submittedName>
        <fullName evidence="3">Uncharacterized protein</fullName>
    </submittedName>
</protein>
<reference evidence="3 4" key="1">
    <citation type="submission" date="2018-04" db="EMBL/GenBank/DDBJ databases">
        <title>Genomic Encyclopedia of Archaeal and Bacterial Type Strains, Phase II (KMG-II): from individual species to whole genera.</title>
        <authorList>
            <person name="Goeker M."/>
        </authorList>
    </citation>
    <scope>NUCLEOTIDE SEQUENCE [LARGE SCALE GENOMIC DNA]</scope>
    <source>
        <strain evidence="3 4">DSM 25731</strain>
    </source>
</reference>
<name>A0A2T6C5Q1_9FLAO</name>
<evidence type="ECO:0000313" key="3">
    <source>
        <dbReference type="EMBL" id="PTX63648.1"/>
    </source>
</evidence>
<keyword evidence="4" id="KW-1185">Reference proteome</keyword>
<dbReference type="OrthoDB" id="1247025at2"/>
<evidence type="ECO:0000313" key="4">
    <source>
        <dbReference type="Proteomes" id="UP000244090"/>
    </source>
</evidence>
<evidence type="ECO:0000256" key="2">
    <source>
        <dbReference type="SAM" id="Phobius"/>
    </source>
</evidence>
<dbReference type="AlphaFoldDB" id="A0A2T6C5Q1"/>
<dbReference type="Proteomes" id="UP000244090">
    <property type="component" value="Unassembled WGS sequence"/>
</dbReference>
<evidence type="ECO:0000256" key="1">
    <source>
        <dbReference type="SAM" id="Coils"/>
    </source>
</evidence>
<keyword evidence="2" id="KW-0812">Transmembrane</keyword>
<dbReference type="RefSeq" id="WP_108113035.1">
    <property type="nucleotide sequence ID" value="NZ_QBKT01000001.1"/>
</dbReference>
<proteinExistence type="predicted"/>
<feature type="transmembrane region" description="Helical" evidence="2">
    <location>
        <begin position="42"/>
        <end position="61"/>
    </location>
</feature>
<keyword evidence="2" id="KW-0472">Membrane</keyword>
<keyword evidence="1" id="KW-0175">Coiled coil</keyword>
<organism evidence="3 4">
    <name type="scientific">Kordia periserrulae</name>
    <dbReference type="NCBI Taxonomy" id="701523"/>
    <lineage>
        <taxon>Bacteria</taxon>
        <taxon>Pseudomonadati</taxon>
        <taxon>Bacteroidota</taxon>
        <taxon>Flavobacteriia</taxon>
        <taxon>Flavobacteriales</taxon>
        <taxon>Flavobacteriaceae</taxon>
        <taxon>Kordia</taxon>
    </lineage>
</organism>
<comment type="caution">
    <text evidence="3">The sequence shown here is derived from an EMBL/GenBank/DDBJ whole genome shotgun (WGS) entry which is preliminary data.</text>
</comment>
<accession>A0A2T6C5Q1</accession>
<sequence length="247" mass="28502">MKSPEIKQLLEERRMEVSEQSWETLAARLDANDRQKRSKKMYIPYAACLALLIGWIVFSILRSETAKVEDVIANEELPVQKKSKPIITPQKEINPTKETDVVVTEQIVNTEKQVTKQVKELQTDLQKEVQQTVVVQEKAVPQKLETVIQEKEIIVASNDELKASIASLFEKEERTVTDAEIDYLLKEAQASLKHLKVKEEKVNDTHIATAEELLNEVEHELDKSFKQRVFELVKRNLQRTRTADIEQ</sequence>
<feature type="coiled-coil region" evidence="1">
    <location>
        <begin position="185"/>
        <end position="227"/>
    </location>
</feature>